<organism evidence="3 4">
    <name type="scientific">Flavobacterium ponti</name>
    <dbReference type="NCBI Taxonomy" id="665133"/>
    <lineage>
        <taxon>Bacteria</taxon>
        <taxon>Pseudomonadati</taxon>
        <taxon>Bacteroidota</taxon>
        <taxon>Flavobacteriia</taxon>
        <taxon>Flavobacteriales</taxon>
        <taxon>Flavobacteriaceae</taxon>
        <taxon>Flavobacterium</taxon>
    </lineage>
</organism>
<evidence type="ECO:0000259" key="2">
    <source>
        <dbReference type="PROSITE" id="PS51178"/>
    </source>
</evidence>
<keyword evidence="1" id="KW-0472">Membrane</keyword>
<dbReference type="Pfam" id="PF03793">
    <property type="entry name" value="PASTA"/>
    <property type="match status" value="1"/>
</dbReference>
<feature type="transmembrane region" description="Helical" evidence="1">
    <location>
        <begin position="12"/>
        <end position="34"/>
    </location>
</feature>
<evidence type="ECO:0000256" key="1">
    <source>
        <dbReference type="SAM" id="Phobius"/>
    </source>
</evidence>
<name>A0ABV9P8L3_9FLAO</name>
<proteinExistence type="predicted"/>
<protein>
    <submittedName>
        <fullName evidence="3">PASTA domain-containing protein</fullName>
    </submittedName>
</protein>
<comment type="caution">
    <text evidence="3">The sequence shown here is derived from an EMBL/GenBank/DDBJ whole genome shotgun (WGS) entry which is preliminary data.</text>
</comment>
<dbReference type="RefSeq" id="WP_379742819.1">
    <property type="nucleotide sequence ID" value="NZ_JBHSGW010000027.1"/>
</dbReference>
<dbReference type="EMBL" id="JBHSGW010000027">
    <property type="protein sequence ID" value="MFC4740775.1"/>
    <property type="molecule type" value="Genomic_DNA"/>
</dbReference>
<accession>A0ABV9P8L3</accession>
<keyword evidence="4" id="KW-1185">Reference proteome</keyword>
<reference evidence="4" key="1">
    <citation type="journal article" date="2019" name="Int. J. Syst. Evol. Microbiol.">
        <title>The Global Catalogue of Microorganisms (GCM) 10K type strain sequencing project: providing services to taxonomists for standard genome sequencing and annotation.</title>
        <authorList>
            <consortium name="The Broad Institute Genomics Platform"/>
            <consortium name="The Broad Institute Genome Sequencing Center for Infectious Disease"/>
            <person name="Wu L."/>
            <person name="Ma J."/>
        </authorList>
    </citation>
    <scope>NUCLEOTIDE SEQUENCE [LARGE SCALE GENOMIC DNA]</scope>
    <source>
        <strain evidence="4">CCUG 50349</strain>
    </source>
</reference>
<evidence type="ECO:0000313" key="3">
    <source>
        <dbReference type="EMBL" id="MFC4740775.1"/>
    </source>
</evidence>
<sequence length="212" mass="23951">MRFFEFLKSWAFFRQVLIAVLIVGVLGFLLVNFLDFRTRHGEEIEVPDLKKMKIEIAEEKLADFGIEALVLDTIDYNKDFPPFSIVEQDPEVGEKVKDGRKIYVKINAGGYAMITLPDLEEKTYRQIQATFRALGLQEGDITYKPNLAKDLVLVVKHKGKVVKKGDKILKNSVLDLELGDGKRTFEDSDLGIDTISVSNPEIDVDVPTTEGE</sequence>
<dbReference type="CDD" id="cd06577">
    <property type="entry name" value="PASTA_pknB"/>
    <property type="match status" value="1"/>
</dbReference>
<keyword evidence="1" id="KW-0812">Transmembrane</keyword>
<keyword evidence="1" id="KW-1133">Transmembrane helix</keyword>
<dbReference type="PROSITE" id="PS51178">
    <property type="entry name" value="PASTA"/>
    <property type="match status" value="1"/>
</dbReference>
<feature type="domain" description="PASTA" evidence="2">
    <location>
        <begin position="41"/>
        <end position="108"/>
    </location>
</feature>
<dbReference type="SMART" id="SM00740">
    <property type="entry name" value="PASTA"/>
    <property type="match status" value="2"/>
</dbReference>
<gene>
    <name evidence="3" type="ORF">ACFO3U_12300</name>
</gene>
<dbReference type="InterPro" id="IPR005543">
    <property type="entry name" value="PASTA_dom"/>
</dbReference>
<dbReference type="Proteomes" id="UP001595885">
    <property type="component" value="Unassembled WGS sequence"/>
</dbReference>
<evidence type="ECO:0000313" key="4">
    <source>
        <dbReference type="Proteomes" id="UP001595885"/>
    </source>
</evidence>
<dbReference type="Gene3D" id="3.30.10.20">
    <property type="match status" value="1"/>
</dbReference>